<gene>
    <name evidence="2" type="ORF">CI109_104218</name>
</gene>
<evidence type="ECO:0000313" key="3">
    <source>
        <dbReference type="Proteomes" id="UP000322225"/>
    </source>
</evidence>
<protein>
    <submittedName>
        <fullName evidence="2">Uncharacterized protein</fullName>
    </submittedName>
</protein>
<feature type="compositionally biased region" description="Basic and acidic residues" evidence="1">
    <location>
        <begin position="97"/>
        <end position="108"/>
    </location>
</feature>
<dbReference type="RefSeq" id="XP_065823515.1">
    <property type="nucleotide sequence ID" value="XM_065967443.1"/>
</dbReference>
<reference evidence="2" key="2">
    <citation type="submission" date="2024-01" db="EMBL/GenBank/DDBJ databases">
        <title>Comparative genomics of Cryptococcus and Kwoniella reveals pathogenesis evolution and contrasting modes of karyotype evolution via chromosome fusion or intercentromeric recombination.</title>
        <authorList>
            <person name="Coelho M.A."/>
            <person name="David-Palma M."/>
            <person name="Shea T."/>
            <person name="Bowers K."/>
            <person name="McGinley-Smith S."/>
            <person name="Mohammad A.W."/>
            <person name="Gnirke A."/>
            <person name="Yurkov A.M."/>
            <person name="Nowrousian M."/>
            <person name="Sun S."/>
            <person name="Cuomo C.A."/>
            <person name="Heitman J."/>
        </authorList>
    </citation>
    <scope>NUCLEOTIDE SEQUENCE</scope>
    <source>
        <strain evidence="2">CBS 12478</strain>
    </source>
</reference>
<dbReference type="Proteomes" id="UP000322225">
    <property type="component" value="Chromosome 7"/>
</dbReference>
<evidence type="ECO:0000313" key="2">
    <source>
        <dbReference type="EMBL" id="WWD19754.1"/>
    </source>
</evidence>
<keyword evidence="3" id="KW-1185">Reference proteome</keyword>
<proteinExistence type="predicted"/>
<dbReference type="GeneID" id="43588173"/>
<reference evidence="2" key="1">
    <citation type="submission" date="2017-08" db="EMBL/GenBank/DDBJ databases">
        <authorList>
            <person name="Cuomo C."/>
            <person name="Billmyre B."/>
            <person name="Heitman J."/>
        </authorList>
    </citation>
    <scope>NUCLEOTIDE SEQUENCE</scope>
    <source>
        <strain evidence="2">CBS 12478</strain>
    </source>
</reference>
<dbReference type="EMBL" id="CP144057">
    <property type="protein sequence ID" value="WWD19754.1"/>
    <property type="molecule type" value="Genomic_DNA"/>
</dbReference>
<evidence type="ECO:0000256" key="1">
    <source>
        <dbReference type="SAM" id="MobiDB-lite"/>
    </source>
</evidence>
<dbReference type="KEGG" id="ksn:43588173"/>
<organism evidence="2 3">
    <name type="scientific">Kwoniella shandongensis</name>
    <dbReference type="NCBI Taxonomy" id="1734106"/>
    <lineage>
        <taxon>Eukaryota</taxon>
        <taxon>Fungi</taxon>
        <taxon>Dikarya</taxon>
        <taxon>Basidiomycota</taxon>
        <taxon>Agaricomycotina</taxon>
        <taxon>Tremellomycetes</taxon>
        <taxon>Tremellales</taxon>
        <taxon>Cryptococcaceae</taxon>
        <taxon>Kwoniella</taxon>
    </lineage>
</organism>
<name>A0AAJ8LMC8_9TREE</name>
<feature type="region of interest" description="Disordered" evidence="1">
    <location>
        <begin position="87"/>
        <end position="108"/>
    </location>
</feature>
<accession>A0AAJ8LMC8</accession>
<dbReference type="AlphaFoldDB" id="A0AAJ8LMC8"/>
<sequence length="108" mass="12069">MASEATLPHKFELQALADHFDKHTLPPGACALIDLPPDVFLDTEEEINALAASFFTLCVKYDSLPAEERPQSRDHLRRKDILGMLDELLTKTLPPPKDTKGEKGKETK</sequence>